<dbReference type="InterPro" id="IPR020843">
    <property type="entry name" value="ER"/>
</dbReference>
<organism evidence="3 4">
    <name type="scientific">Penicillium salamii</name>
    <dbReference type="NCBI Taxonomy" id="1612424"/>
    <lineage>
        <taxon>Eukaryota</taxon>
        <taxon>Fungi</taxon>
        <taxon>Dikarya</taxon>
        <taxon>Ascomycota</taxon>
        <taxon>Pezizomycotina</taxon>
        <taxon>Eurotiomycetes</taxon>
        <taxon>Eurotiomycetidae</taxon>
        <taxon>Eurotiales</taxon>
        <taxon>Aspergillaceae</taxon>
        <taxon>Penicillium</taxon>
    </lineage>
</organism>
<dbReference type="Pfam" id="PF13602">
    <property type="entry name" value="ADH_zinc_N_2"/>
    <property type="match status" value="1"/>
</dbReference>
<dbReference type="Proteomes" id="UP001152649">
    <property type="component" value="Unassembled WGS sequence"/>
</dbReference>
<dbReference type="OrthoDB" id="3509362at2759"/>
<evidence type="ECO:0000259" key="2">
    <source>
        <dbReference type="SMART" id="SM00829"/>
    </source>
</evidence>
<dbReference type="CDD" id="cd05289">
    <property type="entry name" value="MDR_like_2"/>
    <property type="match status" value="1"/>
</dbReference>
<dbReference type="AlphaFoldDB" id="A0A9W4J7P1"/>
<dbReference type="Gene3D" id="3.40.50.720">
    <property type="entry name" value="NAD(P)-binding Rossmann-like Domain"/>
    <property type="match status" value="1"/>
</dbReference>
<evidence type="ECO:0000313" key="3">
    <source>
        <dbReference type="EMBL" id="CAG8379741.1"/>
    </source>
</evidence>
<dbReference type="SMART" id="SM00829">
    <property type="entry name" value="PKS_ER"/>
    <property type="match status" value="1"/>
</dbReference>
<evidence type="ECO:0000256" key="1">
    <source>
        <dbReference type="SAM" id="MobiDB-lite"/>
    </source>
</evidence>
<dbReference type="InterPro" id="IPR011032">
    <property type="entry name" value="GroES-like_sf"/>
</dbReference>
<sequence length="340" mass="37276">MDAIRVHPAPSSCRPYSPSNPVPASALNLDRNVPVPKPSKPGELLIRLKATTVVRDMLTWPETDVHEYAIIGNDFSGIVAEIYEENSDFKPGDEVFGMTHVDRAAAWAEFTIATQEEIAHKPSTLTWEQAAALPLSAQTAYEALFSHAGVPIPSVEPALENRADPNHTHQRILITGAAGAVGMHLVQLAAAAGLYVVAATSFNARNQDFLHRLGADETIEYTVLGNHRSRFDFIIDAVGGDVLAKSWECVKDYGMIISVDSASYDFVKEHEKLGIRRLGVRALFFIVAGSSEALQYLARLAERGFLQSLVIETYRFNSVREAYEHANGRHTGRGKVVLVN</sequence>
<proteinExistence type="predicted"/>
<dbReference type="InterPro" id="IPR013154">
    <property type="entry name" value="ADH-like_N"/>
</dbReference>
<dbReference type="PANTHER" id="PTHR43482:SF4">
    <property type="entry name" value="ALCOHOL DEHYDROGENASE, PUTATIVE (AFU_ORTHOLOGUE AFUA_7G06260)-RELATED"/>
    <property type="match status" value="1"/>
</dbReference>
<dbReference type="PANTHER" id="PTHR43482">
    <property type="entry name" value="PROTEIN AST1-RELATED"/>
    <property type="match status" value="1"/>
</dbReference>
<feature type="domain" description="Enoyl reductase (ER)" evidence="2">
    <location>
        <begin position="24"/>
        <end position="338"/>
    </location>
</feature>
<dbReference type="SUPFAM" id="SSF51735">
    <property type="entry name" value="NAD(P)-binding Rossmann-fold domains"/>
    <property type="match status" value="1"/>
</dbReference>
<reference evidence="3" key="1">
    <citation type="submission" date="2021-07" db="EMBL/GenBank/DDBJ databases">
        <authorList>
            <person name="Branca A.L. A."/>
        </authorList>
    </citation>
    <scope>NUCLEOTIDE SEQUENCE</scope>
</reference>
<dbReference type="SUPFAM" id="SSF50129">
    <property type="entry name" value="GroES-like"/>
    <property type="match status" value="1"/>
</dbReference>
<comment type="caution">
    <text evidence="3">The sequence shown here is derived from an EMBL/GenBank/DDBJ whole genome shotgun (WGS) entry which is preliminary data.</text>
</comment>
<keyword evidence="4" id="KW-1185">Reference proteome</keyword>
<evidence type="ECO:0000313" key="4">
    <source>
        <dbReference type="Proteomes" id="UP001152649"/>
    </source>
</evidence>
<dbReference type="Gene3D" id="3.90.180.10">
    <property type="entry name" value="Medium-chain alcohol dehydrogenases, catalytic domain"/>
    <property type="match status" value="1"/>
</dbReference>
<accession>A0A9W4J7P1</accession>
<dbReference type="EMBL" id="CAJVPG010000222">
    <property type="protein sequence ID" value="CAG8379741.1"/>
    <property type="molecule type" value="Genomic_DNA"/>
</dbReference>
<gene>
    <name evidence="3" type="ORF">PSALAMII_LOCUS5645</name>
</gene>
<feature type="region of interest" description="Disordered" evidence="1">
    <location>
        <begin position="1"/>
        <end position="20"/>
    </location>
</feature>
<dbReference type="GO" id="GO:0016491">
    <property type="term" value="F:oxidoreductase activity"/>
    <property type="evidence" value="ECO:0007669"/>
    <property type="project" value="InterPro"/>
</dbReference>
<protein>
    <recommendedName>
        <fullName evidence="2">Enoyl reductase (ER) domain-containing protein</fullName>
    </recommendedName>
</protein>
<dbReference type="InterPro" id="IPR052585">
    <property type="entry name" value="Lipid_raft_assoc_Zn_ADH"/>
</dbReference>
<name>A0A9W4J7P1_9EURO</name>
<dbReference type="Pfam" id="PF08240">
    <property type="entry name" value="ADH_N"/>
    <property type="match status" value="1"/>
</dbReference>
<dbReference type="InterPro" id="IPR036291">
    <property type="entry name" value="NAD(P)-bd_dom_sf"/>
</dbReference>